<name>A0AAV1J2I3_9NEOP</name>
<proteinExistence type="predicted"/>
<keyword evidence="1" id="KW-1133">Transmembrane helix</keyword>
<keyword evidence="3" id="KW-1185">Reference proteome</keyword>
<sequence length="198" mass="21983">MGHEDEKILSSSLTLVESQALAVMDNFVSHNMAGVPKEMAERYADYPVSHDQHFYYTYEPAQSHGYSSPSKHHYGGGGHKSNAAMSALTLLAFLFFLHILQQCIKDHMTAMGTSPVVIMSAGKEGNENIGKTRVKLDKTGVTKGELDADAKDNAIHTEDAFDEDKHLLKIPTSEPGFNKFKNIYKRSSYTSTTEHDKK</sequence>
<evidence type="ECO:0000313" key="2">
    <source>
        <dbReference type="EMBL" id="CAK1543073.1"/>
    </source>
</evidence>
<evidence type="ECO:0000256" key="1">
    <source>
        <dbReference type="SAM" id="Phobius"/>
    </source>
</evidence>
<protein>
    <submittedName>
        <fullName evidence="2">Uncharacterized protein</fullName>
    </submittedName>
</protein>
<gene>
    <name evidence="2" type="ORF">LNINA_LOCUS2912</name>
</gene>
<keyword evidence="1" id="KW-0812">Transmembrane</keyword>
<comment type="caution">
    <text evidence="2">The sequence shown here is derived from an EMBL/GenBank/DDBJ whole genome shotgun (WGS) entry which is preliminary data.</text>
</comment>
<keyword evidence="1" id="KW-0472">Membrane</keyword>
<reference evidence="2 3" key="1">
    <citation type="submission" date="2023-11" db="EMBL/GenBank/DDBJ databases">
        <authorList>
            <person name="Okamura Y."/>
        </authorList>
    </citation>
    <scope>NUCLEOTIDE SEQUENCE [LARGE SCALE GENOMIC DNA]</scope>
</reference>
<feature type="transmembrane region" description="Helical" evidence="1">
    <location>
        <begin position="83"/>
        <end position="100"/>
    </location>
</feature>
<accession>A0AAV1J2I3</accession>
<dbReference type="EMBL" id="CAVLEF010000004">
    <property type="protein sequence ID" value="CAK1543073.1"/>
    <property type="molecule type" value="Genomic_DNA"/>
</dbReference>
<dbReference type="AlphaFoldDB" id="A0AAV1J2I3"/>
<organism evidence="2 3">
    <name type="scientific">Leptosia nina</name>
    <dbReference type="NCBI Taxonomy" id="320188"/>
    <lineage>
        <taxon>Eukaryota</taxon>
        <taxon>Metazoa</taxon>
        <taxon>Ecdysozoa</taxon>
        <taxon>Arthropoda</taxon>
        <taxon>Hexapoda</taxon>
        <taxon>Insecta</taxon>
        <taxon>Pterygota</taxon>
        <taxon>Neoptera</taxon>
        <taxon>Endopterygota</taxon>
        <taxon>Lepidoptera</taxon>
        <taxon>Glossata</taxon>
        <taxon>Ditrysia</taxon>
        <taxon>Papilionoidea</taxon>
        <taxon>Pieridae</taxon>
        <taxon>Pierinae</taxon>
        <taxon>Leptosia</taxon>
    </lineage>
</organism>
<evidence type="ECO:0000313" key="3">
    <source>
        <dbReference type="Proteomes" id="UP001497472"/>
    </source>
</evidence>
<dbReference type="Proteomes" id="UP001497472">
    <property type="component" value="Unassembled WGS sequence"/>
</dbReference>